<evidence type="ECO:0000256" key="9">
    <source>
        <dbReference type="PIRSR" id="PIRSR601461-1"/>
    </source>
</evidence>
<evidence type="ECO:0000256" key="6">
    <source>
        <dbReference type="ARBA" id="ARBA00022801"/>
    </source>
</evidence>
<dbReference type="EMBL" id="GHES01041563">
    <property type="protein sequence ID" value="MPA72122.1"/>
    <property type="molecule type" value="Transcribed_RNA"/>
</dbReference>
<feature type="active site" evidence="9">
    <location>
        <position position="87"/>
    </location>
</feature>
<dbReference type="InterPro" id="IPR032861">
    <property type="entry name" value="TAXi_N"/>
</dbReference>
<evidence type="ECO:0000256" key="3">
    <source>
        <dbReference type="ARBA" id="ARBA00022729"/>
    </source>
</evidence>
<feature type="active site" evidence="9">
    <location>
        <position position="286"/>
    </location>
</feature>
<dbReference type="FunFam" id="2.40.70.10:FF:000027">
    <property type="entry name" value="Aspartic proteinase Asp1 isoform A"/>
    <property type="match status" value="1"/>
</dbReference>
<comment type="similarity">
    <text evidence="1 11">Belongs to the peptidase A1 family.</text>
</comment>
<dbReference type="InterPro" id="IPR021109">
    <property type="entry name" value="Peptidase_aspartic_dom_sf"/>
</dbReference>
<proteinExistence type="inferred from homology"/>
<evidence type="ECO:0000256" key="8">
    <source>
        <dbReference type="ARBA" id="ARBA00077656"/>
    </source>
</evidence>
<keyword evidence="2 11" id="KW-0645">Protease</keyword>
<feature type="domain" description="Peptidase A1" evidence="12">
    <location>
        <begin position="69"/>
        <end position="414"/>
    </location>
</feature>
<evidence type="ECO:0000256" key="5">
    <source>
        <dbReference type="ARBA" id="ARBA00022750"/>
    </source>
</evidence>
<dbReference type="GO" id="GO:0006508">
    <property type="term" value="P:proteolysis"/>
    <property type="evidence" value="ECO:0007669"/>
    <property type="project" value="UniProtKB-KW"/>
</dbReference>
<evidence type="ECO:0000256" key="11">
    <source>
        <dbReference type="RuleBase" id="RU000454"/>
    </source>
</evidence>
<gene>
    <name evidence="13" type="ORF">Din_041563</name>
</gene>
<evidence type="ECO:0000259" key="12">
    <source>
        <dbReference type="PROSITE" id="PS51767"/>
    </source>
</evidence>
<sequence length="424" mass="46317">MKGSKMGVNEKETQSIVLFALFLTATFQVCFSDAQQLHNNMKIHTKSPNRFGSSLVFPVQGDVYRTGSFYVTMNIGNPPRPYFLDIDTGSNLTWVQCAAAPGANLLKAPNSPYKPNNNVVFCNDHLCTFVDQPTNYPCKAPTDQCDYEVEYVDYGSSLGVLVRDSFPFKFTNGSVYRPTLAFGCGYDQEFSGPFPPPYVDGVLGLANGKSSLMSQLHNLGLTQNVIGHCFSGQGGGFLFFGDDLIPSGIVWTPMLPSSLNHYLSGPVDLLFGGKNLVAKGLNVVFDSGSTYTYLNSQAYQATLYKVKSELTGKPLKAVKDGSLPVCWKGAKPFKSIDAVQNYFSTLVLSFTNANNVRFILPPHNYLVITSHGNVCFGILDGAEAKLGNLNVIGDISLLDKLVVYDNERQMIGWAPSNCNRLPKS</sequence>
<evidence type="ECO:0000256" key="7">
    <source>
        <dbReference type="ARBA" id="ARBA00068871"/>
    </source>
</evidence>
<protein>
    <recommendedName>
        <fullName evidence="7">Aspartic proteinase Asp1</fullName>
    </recommendedName>
    <alternativeName>
        <fullName evidence="8">Nucellin-like protein</fullName>
    </alternativeName>
</protein>
<dbReference type="Gene3D" id="2.40.70.10">
    <property type="entry name" value="Acid Proteases"/>
    <property type="match status" value="2"/>
</dbReference>
<dbReference type="InterPro" id="IPR033121">
    <property type="entry name" value="PEPTIDASE_A1"/>
</dbReference>
<dbReference type="AlphaFoldDB" id="A0A5B7BT83"/>
<dbReference type="PROSITE" id="PS51767">
    <property type="entry name" value="PEPTIDASE_A1"/>
    <property type="match status" value="1"/>
</dbReference>
<dbReference type="SUPFAM" id="SSF50630">
    <property type="entry name" value="Acid proteases"/>
    <property type="match status" value="1"/>
</dbReference>
<keyword evidence="6 11" id="KW-0378">Hydrolase</keyword>
<dbReference type="InterPro" id="IPR001461">
    <property type="entry name" value="Aspartic_peptidase_A1"/>
</dbReference>
<dbReference type="PRINTS" id="PR00792">
    <property type="entry name" value="PEPSIN"/>
</dbReference>
<keyword evidence="3" id="KW-0732">Signal</keyword>
<evidence type="ECO:0000256" key="2">
    <source>
        <dbReference type="ARBA" id="ARBA00022670"/>
    </source>
</evidence>
<evidence type="ECO:0000256" key="10">
    <source>
        <dbReference type="PIRSR" id="PIRSR601461-2"/>
    </source>
</evidence>
<organism evidence="13">
    <name type="scientific">Davidia involucrata</name>
    <name type="common">Dove tree</name>
    <dbReference type="NCBI Taxonomy" id="16924"/>
    <lineage>
        <taxon>Eukaryota</taxon>
        <taxon>Viridiplantae</taxon>
        <taxon>Streptophyta</taxon>
        <taxon>Embryophyta</taxon>
        <taxon>Tracheophyta</taxon>
        <taxon>Spermatophyta</taxon>
        <taxon>Magnoliopsida</taxon>
        <taxon>eudicotyledons</taxon>
        <taxon>Gunneridae</taxon>
        <taxon>Pentapetalae</taxon>
        <taxon>asterids</taxon>
        <taxon>Cornales</taxon>
        <taxon>Nyssaceae</taxon>
        <taxon>Davidia</taxon>
    </lineage>
</organism>
<evidence type="ECO:0000256" key="1">
    <source>
        <dbReference type="ARBA" id="ARBA00007447"/>
    </source>
</evidence>
<dbReference type="GO" id="GO:0004190">
    <property type="term" value="F:aspartic-type endopeptidase activity"/>
    <property type="evidence" value="ECO:0007669"/>
    <property type="project" value="UniProtKB-KW"/>
</dbReference>
<name>A0A5B7BT83_DAVIN</name>
<dbReference type="InterPro" id="IPR032799">
    <property type="entry name" value="TAXi_C"/>
</dbReference>
<dbReference type="PROSITE" id="PS00141">
    <property type="entry name" value="ASP_PROTEASE"/>
    <property type="match status" value="1"/>
</dbReference>
<reference evidence="13" key="1">
    <citation type="submission" date="2019-08" db="EMBL/GenBank/DDBJ databases">
        <title>Reference gene set and small RNA set construction with multiple tissues from Davidia involucrata Baill.</title>
        <authorList>
            <person name="Yang H."/>
            <person name="Zhou C."/>
            <person name="Li G."/>
            <person name="Wang J."/>
            <person name="Gao P."/>
            <person name="Wang M."/>
            <person name="Wang R."/>
            <person name="Zhao Y."/>
        </authorList>
    </citation>
    <scope>NUCLEOTIDE SEQUENCE</scope>
    <source>
        <tissue evidence="13">Mixed with DoveR01_LX</tissue>
    </source>
</reference>
<dbReference type="Pfam" id="PF14543">
    <property type="entry name" value="TAXi_N"/>
    <property type="match status" value="1"/>
</dbReference>
<dbReference type="InterPro" id="IPR001969">
    <property type="entry name" value="Aspartic_peptidase_AS"/>
</dbReference>
<keyword evidence="4" id="KW-0677">Repeat</keyword>
<keyword evidence="5 11" id="KW-0064">Aspartyl protease</keyword>
<dbReference type="Pfam" id="PF14541">
    <property type="entry name" value="TAXi_C"/>
    <property type="match status" value="1"/>
</dbReference>
<evidence type="ECO:0000256" key="4">
    <source>
        <dbReference type="ARBA" id="ARBA00022737"/>
    </source>
</evidence>
<accession>A0A5B7BT83</accession>
<feature type="disulfide bond" evidence="10">
    <location>
        <begin position="326"/>
        <end position="375"/>
    </location>
</feature>
<keyword evidence="10" id="KW-1015">Disulfide bond</keyword>
<dbReference type="PANTHER" id="PTHR13683:SF227">
    <property type="entry name" value="EUKARYOTIC ASPARTYL PROTEASE FAMILY PROTEIN"/>
    <property type="match status" value="1"/>
</dbReference>
<dbReference type="PANTHER" id="PTHR13683">
    <property type="entry name" value="ASPARTYL PROTEASES"/>
    <property type="match status" value="1"/>
</dbReference>
<evidence type="ECO:0000313" key="13">
    <source>
        <dbReference type="EMBL" id="MPA72122.1"/>
    </source>
</evidence>
<dbReference type="FunFam" id="2.40.70.10:FF:000015">
    <property type="entry name" value="Aspartyl protease family protein"/>
    <property type="match status" value="1"/>
</dbReference>